<evidence type="ECO:0000256" key="1">
    <source>
        <dbReference type="SAM" id="MobiDB-lite"/>
    </source>
</evidence>
<reference evidence="2" key="2">
    <citation type="journal article" date="2013" name="Microbes Environ.">
        <title>Commonalities and Differences among Symbiosis Islands of Three Mesorhizobium loti Strains.</title>
        <authorList>
            <person name="Kasai-Maita H."/>
            <person name="Hirakawa H."/>
            <person name="Nakamura Y."/>
            <person name="Kaneko T."/>
            <person name="Miki K."/>
            <person name="Maruya J."/>
            <person name="Okazaki S."/>
            <person name="Tabata S."/>
            <person name="Saeki K."/>
            <person name="Sato S."/>
        </authorList>
    </citation>
    <scope>NUCLEOTIDE SEQUENCE</scope>
    <source>
        <strain evidence="2">NZP2037</strain>
    </source>
</reference>
<dbReference type="AlphaFoldDB" id="M5AM27"/>
<reference evidence="2" key="1">
    <citation type="submission" date="2012-10" db="EMBL/GenBank/DDBJ databases">
        <authorList>
            <person name="Maita H."/>
            <person name="Sato S."/>
        </authorList>
    </citation>
    <scope>NUCLEOTIDE SEQUENCE</scope>
    <source>
        <strain evidence="2">NZP2037</strain>
    </source>
</reference>
<proteinExistence type="predicted"/>
<sequence length="84" mass="9639">MEPMSYSGHRTYPIERPVTGRTKRQLMPNVEHRSDKGFNNRRRILTDPKTGTNATGFWQVGSLQHFVSIFSGVRNQAAQDRHPS</sequence>
<feature type="region of interest" description="Disordered" evidence="1">
    <location>
        <begin position="1"/>
        <end position="52"/>
    </location>
</feature>
<accession>M5AM27</accession>
<protein>
    <submittedName>
        <fullName evidence="2">Probable transposase</fullName>
    </submittedName>
</protein>
<organism evidence="2">
    <name type="scientific">Rhizobium loti</name>
    <name type="common">Mesorhizobium loti</name>
    <dbReference type="NCBI Taxonomy" id="381"/>
    <lineage>
        <taxon>Bacteria</taxon>
        <taxon>Pseudomonadati</taxon>
        <taxon>Pseudomonadota</taxon>
        <taxon>Alphaproteobacteria</taxon>
        <taxon>Hyphomicrobiales</taxon>
        <taxon>Phyllobacteriaceae</taxon>
        <taxon>Mesorhizobium</taxon>
    </lineage>
</organism>
<name>M5AM27_RHILI</name>
<evidence type="ECO:0000313" key="2">
    <source>
        <dbReference type="EMBL" id="BAN09913.1"/>
    </source>
</evidence>
<dbReference type="EMBL" id="AP012557">
    <property type="protein sequence ID" value="BAN09913.1"/>
    <property type="molecule type" value="Genomic_DNA"/>
</dbReference>